<sequence>MIETYIVARKRDKKFPAYLIDDDLHTLLLQIYKLWTSVTSLHVVGNATAILRALCNPHDILLPNLHTITFVQLYGDTTTTCDGKGRAKILDHRYVEFEEQQFPEGLVMDTEQL</sequence>
<reference evidence="1 2" key="1">
    <citation type="journal article" date="2016" name="Mol. Biol. Evol.">
        <title>Comparative Genomics of Early-Diverging Mushroom-Forming Fungi Provides Insights into the Origins of Lignocellulose Decay Capabilities.</title>
        <authorList>
            <person name="Nagy L.G."/>
            <person name="Riley R."/>
            <person name="Tritt A."/>
            <person name="Adam C."/>
            <person name="Daum C."/>
            <person name="Floudas D."/>
            <person name="Sun H."/>
            <person name="Yadav J.S."/>
            <person name="Pangilinan J."/>
            <person name="Larsson K.H."/>
            <person name="Matsuura K."/>
            <person name="Barry K."/>
            <person name="Labutti K."/>
            <person name="Kuo R."/>
            <person name="Ohm R.A."/>
            <person name="Bhattacharya S.S."/>
            <person name="Shirouzu T."/>
            <person name="Yoshinaga Y."/>
            <person name="Martin F.M."/>
            <person name="Grigoriev I.V."/>
            <person name="Hibbett D.S."/>
        </authorList>
    </citation>
    <scope>NUCLEOTIDE SEQUENCE [LARGE SCALE GENOMIC DNA]</scope>
    <source>
        <strain evidence="1 2">HHB10207 ss-3</strain>
    </source>
</reference>
<evidence type="ECO:0000313" key="2">
    <source>
        <dbReference type="Proteomes" id="UP000076798"/>
    </source>
</evidence>
<keyword evidence="2" id="KW-1185">Reference proteome</keyword>
<proteinExistence type="predicted"/>
<dbReference type="Proteomes" id="UP000076798">
    <property type="component" value="Unassembled WGS sequence"/>
</dbReference>
<accession>A0A165Z9P0</accession>
<protein>
    <submittedName>
        <fullName evidence="1">Uncharacterized protein</fullName>
    </submittedName>
</protein>
<evidence type="ECO:0000313" key="1">
    <source>
        <dbReference type="EMBL" id="KZT34089.1"/>
    </source>
</evidence>
<name>A0A165Z9P0_9AGAM</name>
<gene>
    <name evidence="1" type="ORF">SISSUDRAFT_1053326</name>
</gene>
<organism evidence="1 2">
    <name type="scientific">Sistotremastrum suecicum HHB10207 ss-3</name>
    <dbReference type="NCBI Taxonomy" id="1314776"/>
    <lineage>
        <taxon>Eukaryota</taxon>
        <taxon>Fungi</taxon>
        <taxon>Dikarya</taxon>
        <taxon>Basidiomycota</taxon>
        <taxon>Agaricomycotina</taxon>
        <taxon>Agaricomycetes</taxon>
        <taxon>Sistotremastrales</taxon>
        <taxon>Sistotremastraceae</taxon>
        <taxon>Sistotremastrum</taxon>
    </lineage>
</organism>
<dbReference type="AlphaFoldDB" id="A0A165Z9P0"/>
<dbReference type="EMBL" id="KV428200">
    <property type="protein sequence ID" value="KZT34089.1"/>
    <property type="molecule type" value="Genomic_DNA"/>
</dbReference>